<keyword evidence="3" id="KW-1185">Reference proteome</keyword>
<organism evidence="2 3">
    <name type="scientific">Matsumuraeses phaseoli granulovirus</name>
    <dbReference type="NCBI Taxonomy" id="2760664"/>
    <lineage>
        <taxon>Viruses</taxon>
        <taxon>Viruses incertae sedis</taxon>
        <taxon>Naldaviricetes</taxon>
        <taxon>Lefavirales</taxon>
        <taxon>Baculoviridae</taxon>
        <taxon>Betabaculovirus</taxon>
        <taxon>Betabaculovirus maphaseoli</taxon>
    </lineage>
</organism>
<keyword evidence="1" id="KW-0472">Membrane</keyword>
<name>A0AAE7MLG8_9BBAC</name>
<evidence type="ECO:0000313" key="3">
    <source>
        <dbReference type="Proteomes" id="UP000829694"/>
    </source>
</evidence>
<reference evidence="2" key="1">
    <citation type="journal article" date="2020" name="Viruses">
        <title>Genome Analysis of a Novel Clade b Betabaculovirus Isolated from the Legume Pest Matsumuraeses phaseoli (Lepidoptera: Tortricidae).</title>
        <authorList>
            <person name="Shu R."/>
            <person name="Meng Q."/>
            <person name="Miao L."/>
            <person name="Liang H."/>
            <person name="Chen J."/>
            <person name="Xu Y."/>
            <person name="Cheng L."/>
            <person name="Jin W."/>
            <person name="Qin Q."/>
            <person name="Zhang H."/>
        </authorList>
    </citation>
    <scope>NUCLEOTIDE SEQUENCE</scope>
    <source>
        <strain evidence="2">IOZ01</strain>
    </source>
</reference>
<gene>
    <name evidence="2" type="primary">pif-6</name>
    <name evidence="2" type="ORF">H4Q86_103</name>
</gene>
<dbReference type="InterPro" id="IPR008005">
    <property type="entry name" value="PIF6"/>
</dbReference>
<proteinExistence type="predicted"/>
<dbReference type="KEGG" id="vg:80539467"/>
<evidence type="ECO:0000313" key="2">
    <source>
        <dbReference type="EMBL" id="QOD40066.1"/>
    </source>
</evidence>
<feature type="transmembrane region" description="Helical" evidence="1">
    <location>
        <begin position="98"/>
        <end position="118"/>
    </location>
</feature>
<accession>A0AAE7MLG8</accession>
<dbReference type="EMBL" id="MT844067">
    <property type="protein sequence ID" value="QOD40066.1"/>
    <property type="molecule type" value="Genomic_DNA"/>
</dbReference>
<keyword evidence="1" id="KW-1133">Transmembrane helix</keyword>
<dbReference type="Proteomes" id="UP000829694">
    <property type="component" value="Segment"/>
</dbReference>
<protein>
    <submittedName>
        <fullName evidence="2">Pif-6</fullName>
    </submittedName>
</protein>
<dbReference type="RefSeq" id="YP_010800821.1">
    <property type="nucleotide sequence ID" value="NC_076905.1"/>
</dbReference>
<dbReference type="GeneID" id="80539467"/>
<evidence type="ECO:0000256" key="1">
    <source>
        <dbReference type="SAM" id="Phobius"/>
    </source>
</evidence>
<sequence length="125" mass="14767">MREVSEGLLDILQKYNWQIVDRQYIEVIPNERENAWKDIIILILKSTPQSYRKGIRAGVLEHFDFKQPIVYDLKRKQINLENLSALRPPQYAAFNSKWMSPLALVTGFILVSLSYFILERSAYYQ</sequence>
<keyword evidence="1" id="KW-0812">Transmembrane</keyword>
<dbReference type="Pfam" id="PF05341">
    <property type="entry name" value="PIF6"/>
    <property type="match status" value="1"/>
</dbReference>